<dbReference type="PANTHER" id="PTHR10434">
    <property type="entry name" value="1-ACYL-SN-GLYCEROL-3-PHOSPHATE ACYLTRANSFERASE"/>
    <property type="match status" value="1"/>
</dbReference>
<proteinExistence type="predicted"/>
<evidence type="ECO:0000256" key="1">
    <source>
        <dbReference type="ARBA" id="ARBA00022679"/>
    </source>
</evidence>
<dbReference type="GO" id="GO:0006654">
    <property type="term" value="P:phosphatidic acid biosynthetic process"/>
    <property type="evidence" value="ECO:0007669"/>
    <property type="project" value="TreeGrafter"/>
</dbReference>
<dbReference type="Pfam" id="PF01553">
    <property type="entry name" value="Acyltransferase"/>
    <property type="match status" value="1"/>
</dbReference>
<reference evidence="4" key="1">
    <citation type="journal article" date="2015" name="PeerJ">
        <title>First genomic representation of candidate bacterial phylum KSB3 points to enhanced environmental sensing as a trigger of wastewater bulking.</title>
        <authorList>
            <person name="Sekiguchi Y."/>
            <person name="Ohashi A."/>
            <person name="Parks D.H."/>
            <person name="Yamauchi T."/>
            <person name="Tyson G.W."/>
            <person name="Hugenholtz P."/>
        </authorList>
    </citation>
    <scope>NUCLEOTIDE SEQUENCE [LARGE SCALE GENOMIC DNA]</scope>
</reference>
<accession>A0A081BRX7</accession>
<keyword evidence="1 4" id="KW-0808">Transferase</keyword>
<dbReference type="STRING" id="1499966.U14_05437"/>
<dbReference type="PANTHER" id="PTHR10434:SF11">
    <property type="entry name" value="1-ACYL-SN-GLYCEROL-3-PHOSPHATE ACYLTRANSFERASE"/>
    <property type="match status" value="1"/>
</dbReference>
<dbReference type="SMART" id="SM00563">
    <property type="entry name" value="PlsC"/>
    <property type="match status" value="1"/>
</dbReference>
<dbReference type="GO" id="GO:0003841">
    <property type="term" value="F:1-acylglycerol-3-phosphate O-acyltransferase activity"/>
    <property type="evidence" value="ECO:0007669"/>
    <property type="project" value="TreeGrafter"/>
</dbReference>
<dbReference type="CDD" id="cd07989">
    <property type="entry name" value="LPLAT_AGPAT-like"/>
    <property type="match status" value="1"/>
</dbReference>
<protein>
    <submittedName>
        <fullName evidence="4">Phospholipid/glycerol acyltransferase</fullName>
    </submittedName>
</protein>
<evidence type="ECO:0000313" key="5">
    <source>
        <dbReference type="Proteomes" id="UP000030700"/>
    </source>
</evidence>
<evidence type="ECO:0000256" key="2">
    <source>
        <dbReference type="ARBA" id="ARBA00023315"/>
    </source>
</evidence>
<dbReference type="Proteomes" id="UP000030700">
    <property type="component" value="Unassembled WGS sequence"/>
</dbReference>
<name>A0A081BRX7_9BACT</name>
<keyword evidence="2 4" id="KW-0012">Acyltransferase</keyword>
<feature type="domain" description="Phospholipid/glycerol acyltransferase" evidence="3">
    <location>
        <begin position="34"/>
        <end position="146"/>
    </location>
</feature>
<evidence type="ECO:0000259" key="3">
    <source>
        <dbReference type="SMART" id="SM00563"/>
    </source>
</evidence>
<evidence type="ECO:0000313" key="4">
    <source>
        <dbReference type="EMBL" id="GAK54158.1"/>
    </source>
</evidence>
<dbReference type="EMBL" id="DF820460">
    <property type="protein sequence ID" value="GAK54158.1"/>
    <property type="molecule type" value="Genomic_DNA"/>
</dbReference>
<organism evidence="4">
    <name type="scientific">Candidatus Moduliflexus flocculans</name>
    <dbReference type="NCBI Taxonomy" id="1499966"/>
    <lineage>
        <taxon>Bacteria</taxon>
        <taxon>Candidatus Moduliflexota</taxon>
        <taxon>Candidatus Moduliflexia</taxon>
        <taxon>Candidatus Moduliflexales</taxon>
        <taxon>Candidatus Moduliflexaceae</taxon>
    </lineage>
</organism>
<gene>
    <name evidence="4" type="ORF">U14_05437</name>
</gene>
<keyword evidence="5" id="KW-1185">Reference proteome</keyword>
<dbReference type="HOGENOM" id="CLU_027938_4_5_0"/>
<sequence>MLYKLARMIARIVFKLYFRLDVEGIEHLPREGSCIFVANHVSFLDPLMICAASPRVIHYITYAFFYYHPAIHWFCKRTHCIPVKKEGNDISALKTALRLLKDGEVVGIFPEGERSANGTLSAAEPGVALIAIKANAPIVPMGIQGAYAAYPKGSFFPKPKKIRLVIGAPFHIRDHVGIERKLTEETQRQALRFIMSRIGELCGQQAPAPLELSVEHS</sequence>
<dbReference type="AlphaFoldDB" id="A0A081BRX7"/>
<dbReference type="InterPro" id="IPR002123">
    <property type="entry name" value="Plipid/glycerol_acylTrfase"/>
</dbReference>
<dbReference type="SUPFAM" id="SSF69593">
    <property type="entry name" value="Glycerol-3-phosphate (1)-acyltransferase"/>
    <property type="match status" value="1"/>
</dbReference>